<dbReference type="GeneID" id="6085031"/>
<feature type="region of interest" description="Disordered" evidence="2">
    <location>
        <begin position="194"/>
        <end position="292"/>
    </location>
</feature>
<dbReference type="EMBL" id="DS547156">
    <property type="protein sequence ID" value="EDQ99969.1"/>
    <property type="molecule type" value="Genomic_DNA"/>
</dbReference>
<evidence type="ECO:0000256" key="2">
    <source>
        <dbReference type="SAM" id="MobiDB-lite"/>
    </source>
</evidence>
<keyword evidence="5" id="KW-1185">Reference proteome</keyword>
<dbReference type="Pfam" id="PF20681">
    <property type="entry name" value="DUF6818"/>
    <property type="match status" value="1"/>
</dbReference>
<feature type="region of interest" description="Disordered" evidence="2">
    <location>
        <begin position="549"/>
        <end position="583"/>
    </location>
</feature>
<feature type="coiled-coil region" evidence="1">
    <location>
        <begin position="452"/>
        <end position="493"/>
    </location>
</feature>
<dbReference type="Proteomes" id="UP000001194">
    <property type="component" value="Unassembled WGS sequence"/>
</dbReference>
<proteinExistence type="predicted"/>
<feature type="region of interest" description="Disordered" evidence="2">
    <location>
        <begin position="430"/>
        <end position="449"/>
    </location>
</feature>
<sequence>MVLVTLRPDASAPVSRRRARFLPPSIPRRVASVDHGEYIATATTHFFSSANTPFSASPMTRMTIPLKVSCSPPFQSSSPPINTFSTIQSPPMASRESLALKGHKRELKCRNQPRRPFVPYDSPHRELPFAPKNSCAQWNALPPVSSIVGSGPGGLAGSRQHSYHFPHFDAQGATSHQGPRISGAPFQLRMPPHHAYTQHTMPPALVPSDIPLPHSSDNDLIHGPTIASATGHSPASFVAGSRHSERGHHRSSSAPRTSRGKGKQSHELTSESSSDDEKPVAKRGRRAGAGNYTEGDLSQLLTLVEEELPIGQRGWKKVHTRFAKWAKKNNRPERDCKSIETKYKQLIKPGKPTGSAKRPDTITRALKIEKEINERAGTRDLHDSDFDNSGEVEIVGGPDTNDPTLHTVTPRRMRASAPTLELVQTLSKAFDPATQRSREDDRASRSMQTTQFLTMSQQLRDANATIESLRNELTRLRDRFHDAERARDRAELKLELTGMNPQPSARRYHPFPNRRHLPGVVRVRGKIKSEEIFPEGGKSVTWITDTASSSSEKENIDPTTSVYKNSRFSPVQSHSRRSSGVDFAPPTFFANAPLLSAQEPSPVPSHASPANNNGLLVTPRRNGGSISYIVSPIHVPGPEDK</sequence>
<keyword evidence="1" id="KW-0175">Coiled coil</keyword>
<dbReference type="KEGG" id="lbc:LACBIDRAFT_334555"/>
<dbReference type="HOGENOM" id="CLU_427031_0_0_1"/>
<gene>
    <name evidence="4" type="ORF">LACBIDRAFT_334555</name>
</gene>
<dbReference type="InParanoid" id="B0DZM7"/>
<organism evidence="5">
    <name type="scientific">Laccaria bicolor (strain S238N-H82 / ATCC MYA-4686)</name>
    <name type="common">Bicoloured deceiver</name>
    <name type="synonym">Laccaria laccata var. bicolor</name>
    <dbReference type="NCBI Taxonomy" id="486041"/>
    <lineage>
        <taxon>Eukaryota</taxon>
        <taxon>Fungi</taxon>
        <taxon>Dikarya</taxon>
        <taxon>Basidiomycota</taxon>
        <taxon>Agaricomycotina</taxon>
        <taxon>Agaricomycetes</taxon>
        <taxon>Agaricomycetidae</taxon>
        <taxon>Agaricales</taxon>
        <taxon>Agaricineae</taxon>
        <taxon>Hydnangiaceae</taxon>
        <taxon>Laccaria</taxon>
    </lineage>
</organism>
<feature type="domain" description="DUF6818" evidence="3">
    <location>
        <begin position="309"/>
        <end position="387"/>
    </location>
</feature>
<evidence type="ECO:0000313" key="5">
    <source>
        <dbReference type="Proteomes" id="UP000001194"/>
    </source>
</evidence>
<dbReference type="PANTHER" id="PTHR34409:SF1">
    <property type="entry name" value="MYB-LIKE DOMAIN-CONTAINING PROTEIN"/>
    <property type="match status" value="1"/>
</dbReference>
<feature type="compositionally biased region" description="Basic and acidic residues" evidence="2">
    <location>
        <begin position="264"/>
        <end position="280"/>
    </location>
</feature>
<dbReference type="OrthoDB" id="99432at2759"/>
<protein>
    <submittedName>
        <fullName evidence="4">Predicted protein</fullName>
    </submittedName>
</protein>
<dbReference type="InterPro" id="IPR049203">
    <property type="entry name" value="DUF6818"/>
</dbReference>
<dbReference type="RefSeq" id="XP_001889380.1">
    <property type="nucleotide sequence ID" value="XM_001889345.1"/>
</dbReference>
<feature type="region of interest" description="Disordered" evidence="2">
    <location>
        <begin position="596"/>
        <end position="619"/>
    </location>
</feature>
<feature type="region of interest" description="Disordered" evidence="2">
    <location>
        <begin position="379"/>
        <end position="407"/>
    </location>
</feature>
<evidence type="ECO:0000256" key="1">
    <source>
        <dbReference type="SAM" id="Coils"/>
    </source>
</evidence>
<accession>B0DZM7</accession>
<dbReference type="PANTHER" id="PTHR34409">
    <property type="entry name" value="SET DOMAIN-CONTAINING PROTEIN"/>
    <property type="match status" value="1"/>
</dbReference>
<feature type="compositionally biased region" description="Polar residues" evidence="2">
    <location>
        <begin position="557"/>
        <end position="573"/>
    </location>
</feature>
<reference evidence="4 5" key="1">
    <citation type="journal article" date="2008" name="Nature">
        <title>The genome of Laccaria bicolor provides insights into mycorrhizal symbiosis.</title>
        <authorList>
            <person name="Martin F."/>
            <person name="Aerts A."/>
            <person name="Ahren D."/>
            <person name="Brun A."/>
            <person name="Danchin E.G.J."/>
            <person name="Duchaussoy F."/>
            <person name="Gibon J."/>
            <person name="Kohler A."/>
            <person name="Lindquist E."/>
            <person name="Pereda V."/>
            <person name="Salamov A."/>
            <person name="Shapiro H.J."/>
            <person name="Wuyts J."/>
            <person name="Blaudez D."/>
            <person name="Buee M."/>
            <person name="Brokstein P."/>
            <person name="Canbaeck B."/>
            <person name="Cohen D."/>
            <person name="Courty P.E."/>
            <person name="Coutinho P.M."/>
            <person name="Delaruelle C."/>
            <person name="Detter J.C."/>
            <person name="Deveau A."/>
            <person name="DiFazio S."/>
            <person name="Duplessis S."/>
            <person name="Fraissinet-Tachet L."/>
            <person name="Lucic E."/>
            <person name="Frey-Klett P."/>
            <person name="Fourrey C."/>
            <person name="Feussner I."/>
            <person name="Gay G."/>
            <person name="Grimwood J."/>
            <person name="Hoegger P.J."/>
            <person name="Jain P."/>
            <person name="Kilaru S."/>
            <person name="Labbe J."/>
            <person name="Lin Y.C."/>
            <person name="Legue V."/>
            <person name="Le Tacon F."/>
            <person name="Marmeisse R."/>
            <person name="Melayah D."/>
            <person name="Montanini B."/>
            <person name="Muratet M."/>
            <person name="Nehls U."/>
            <person name="Niculita-Hirzel H."/>
            <person name="Oudot-Le Secq M.P."/>
            <person name="Peter M."/>
            <person name="Quesneville H."/>
            <person name="Rajashekar B."/>
            <person name="Reich M."/>
            <person name="Rouhier N."/>
            <person name="Schmutz J."/>
            <person name="Yin T."/>
            <person name="Chalot M."/>
            <person name="Henrissat B."/>
            <person name="Kuees U."/>
            <person name="Lucas S."/>
            <person name="Van de Peer Y."/>
            <person name="Podila G.K."/>
            <person name="Polle A."/>
            <person name="Pukkila P.J."/>
            <person name="Richardson P.M."/>
            <person name="Rouze P."/>
            <person name="Sanders I.R."/>
            <person name="Stajich J.E."/>
            <person name="Tunlid A."/>
            <person name="Tuskan G."/>
            <person name="Grigoriev I.V."/>
        </authorList>
    </citation>
    <scope>NUCLEOTIDE SEQUENCE [LARGE SCALE GENOMIC DNA]</scope>
    <source>
        <strain evidence="5">S238N-H82 / ATCC MYA-4686</strain>
    </source>
</reference>
<evidence type="ECO:0000313" key="4">
    <source>
        <dbReference type="EMBL" id="EDQ99969.1"/>
    </source>
</evidence>
<name>B0DZM7_LACBS</name>
<evidence type="ECO:0000259" key="3">
    <source>
        <dbReference type="Pfam" id="PF20681"/>
    </source>
</evidence>
<dbReference type="AlphaFoldDB" id="B0DZM7"/>